<name>A0ABS7QUV3_9ACTN</name>
<dbReference type="EMBL" id="JAINVZ010000013">
    <property type="protein sequence ID" value="MBY8886970.1"/>
    <property type="molecule type" value="Genomic_DNA"/>
</dbReference>
<dbReference type="Proteomes" id="UP001198565">
    <property type="component" value="Unassembled WGS sequence"/>
</dbReference>
<keyword evidence="3" id="KW-1185">Reference proteome</keyword>
<keyword evidence="1" id="KW-0472">Membrane</keyword>
<protein>
    <recommendedName>
        <fullName evidence="4">Adhesin</fullName>
    </recommendedName>
</protein>
<proteinExistence type="predicted"/>
<evidence type="ECO:0000313" key="2">
    <source>
        <dbReference type="EMBL" id="MBY8886970.1"/>
    </source>
</evidence>
<organism evidence="2 3">
    <name type="scientific">Streptantibioticus parmotrematis</name>
    <dbReference type="NCBI Taxonomy" id="2873249"/>
    <lineage>
        <taxon>Bacteria</taxon>
        <taxon>Bacillati</taxon>
        <taxon>Actinomycetota</taxon>
        <taxon>Actinomycetes</taxon>
        <taxon>Kitasatosporales</taxon>
        <taxon>Streptomycetaceae</taxon>
        <taxon>Streptantibioticus</taxon>
    </lineage>
</organism>
<accession>A0ABS7QUV3</accession>
<keyword evidence="1" id="KW-1133">Transmembrane helix</keyword>
<evidence type="ECO:0008006" key="4">
    <source>
        <dbReference type="Google" id="ProtNLM"/>
    </source>
</evidence>
<feature type="transmembrane region" description="Helical" evidence="1">
    <location>
        <begin position="30"/>
        <end position="51"/>
    </location>
</feature>
<dbReference type="RefSeq" id="WP_222979724.1">
    <property type="nucleotide sequence ID" value="NZ_JAINVZ010000013.1"/>
</dbReference>
<reference evidence="2 3" key="1">
    <citation type="submission" date="2021-08" db="EMBL/GenBank/DDBJ databases">
        <title>Streptomyces sp. PTM05 isolated from lichen.</title>
        <authorList>
            <person name="Somphong A."/>
            <person name="Phongsopitanun W."/>
            <person name="Tanasupawat S."/>
        </authorList>
    </citation>
    <scope>NUCLEOTIDE SEQUENCE [LARGE SCALE GENOMIC DNA]</scope>
    <source>
        <strain evidence="2 3">Ptm05</strain>
    </source>
</reference>
<gene>
    <name evidence="2" type="ORF">K7472_19210</name>
</gene>
<comment type="caution">
    <text evidence="2">The sequence shown here is derived from an EMBL/GenBank/DDBJ whole genome shotgun (WGS) entry which is preliminary data.</text>
</comment>
<keyword evidence="1" id="KW-0812">Transmembrane</keyword>
<evidence type="ECO:0000256" key="1">
    <source>
        <dbReference type="SAM" id="Phobius"/>
    </source>
</evidence>
<sequence length="267" mass="27817">MIDEDWRGFNSAFAESVRPEDPRGLTGRRMLTVSISVVLAAALGALIYGALGGPVVALPDEVKPLAPSGDATPYQAGGQPSGQTWTGIAGPSCAASSDGSTDFGVYGYYTGLNPDQSTGWSTDATGGYTGEACTGGFISLPVSGKPAAYDPERFALWTYDFSSKFTDATCQVSTYVPTNSSRTYVGGDPAYFYYYGRGYSFDDPQASPTGGFTVNQLDKQGSWVDSPSFQVTTGKVSVKLVNAGVKTGAGQDAHVAAAQVRLTCTST</sequence>
<evidence type="ECO:0000313" key="3">
    <source>
        <dbReference type="Proteomes" id="UP001198565"/>
    </source>
</evidence>